<sequence length="120" mass="13189">MESVAVSDGLNADVMAQWDSTVQNSVLPKYDKPLSSTPSSNESDRQINTQEGENEDQVSVEVHEDGGYDDEVSVGAHEDEDHDDGDSEINHEPENDELDEDEVDIDDELAGDEYAESCLT</sequence>
<evidence type="ECO:0000313" key="2">
    <source>
        <dbReference type="EMBL" id="KAG2910808.1"/>
    </source>
</evidence>
<evidence type="ECO:0000256" key="1">
    <source>
        <dbReference type="SAM" id="MobiDB-lite"/>
    </source>
</evidence>
<dbReference type="VEuPathDB" id="FungiDB:PC110_g19567"/>
<dbReference type="EMBL" id="RCMK01000832">
    <property type="protein sequence ID" value="KAG2910808.1"/>
    <property type="molecule type" value="Genomic_DNA"/>
</dbReference>
<feature type="compositionally biased region" description="Acidic residues" evidence="1">
    <location>
        <begin position="67"/>
        <end position="87"/>
    </location>
</feature>
<protein>
    <submittedName>
        <fullName evidence="2">Uncharacterized protein</fullName>
    </submittedName>
</protein>
<name>A0A8T1BV37_9STRA</name>
<proteinExistence type="predicted"/>
<feature type="region of interest" description="Disordered" evidence="1">
    <location>
        <begin position="1"/>
        <end position="120"/>
    </location>
</feature>
<gene>
    <name evidence="2" type="ORF">PC117_g19314</name>
</gene>
<comment type="caution">
    <text evidence="2">The sequence shown here is derived from an EMBL/GenBank/DDBJ whole genome shotgun (WGS) entry which is preliminary data.</text>
</comment>
<dbReference type="Proteomes" id="UP000736787">
    <property type="component" value="Unassembled WGS sequence"/>
</dbReference>
<feature type="compositionally biased region" description="Acidic residues" evidence="1">
    <location>
        <begin position="94"/>
        <end position="120"/>
    </location>
</feature>
<organism evidence="2 3">
    <name type="scientific">Phytophthora cactorum</name>
    <dbReference type="NCBI Taxonomy" id="29920"/>
    <lineage>
        <taxon>Eukaryota</taxon>
        <taxon>Sar</taxon>
        <taxon>Stramenopiles</taxon>
        <taxon>Oomycota</taxon>
        <taxon>Peronosporomycetes</taxon>
        <taxon>Peronosporales</taxon>
        <taxon>Peronosporaceae</taxon>
        <taxon>Phytophthora</taxon>
    </lineage>
</organism>
<dbReference type="AlphaFoldDB" id="A0A8T1BV37"/>
<accession>A0A8T1BV37</accession>
<evidence type="ECO:0000313" key="3">
    <source>
        <dbReference type="Proteomes" id="UP000736787"/>
    </source>
</evidence>
<feature type="compositionally biased region" description="Polar residues" evidence="1">
    <location>
        <begin position="34"/>
        <end position="51"/>
    </location>
</feature>
<reference evidence="2" key="1">
    <citation type="submission" date="2018-10" db="EMBL/GenBank/DDBJ databases">
        <title>Effector identification in a new, highly contiguous assembly of the strawberry crown rot pathogen Phytophthora cactorum.</title>
        <authorList>
            <person name="Armitage A.D."/>
            <person name="Nellist C.F."/>
            <person name="Bates H."/>
            <person name="Vickerstaff R.J."/>
            <person name="Harrison R.J."/>
        </authorList>
    </citation>
    <scope>NUCLEOTIDE SEQUENCE</scope>
    <source>
        <strain evidence="2">4040</strain>
    </source>
</reference>